<keyword evidence="2" id="KW-1185">Reference proteome</keyword>
<evidence type="ECO:0000313" key="1">
    <source>
        <dbReference type="EMBL" id="MFD1044735.1"/>
    </source>
</evidence>
<accession>A0ABW3M4E4</accession>
<organism evidence="1 2">
    <name type="scientific">Kibdelosporangium lantanae</name>
    <dbReference type="NCBI Taxonomy" id="1497396"/>
    <lineage>
        <taxon>Bacteria</taxon>
        <taxon>Bacillati</taxon>
        <taxon>Actinomycetota</taxon>
        <taxon>Actinomycetes</taxon>
        <taxon>Pseudonocardiales</taxon>
        <taxon>Pseudonocardiaceae</taxon>
        <taxon>Kibdelosporangium</taxon>
    </lineage>
</organism>
<reference evidence="2" key="1">
    <citation type="journal article" date="2019" name="Int. J. Syst. Evol. Microbiol.">
        <title>The Global Catalogue of Microorganisms (GCM) 10K type strain sequencing project: providing services to taxonomists for standard genome sequencing and annotation.</title>
        <authorList>
            <consortium name="The Broad Institute Genomics Platform"/>
            <consortium name="The Broad Institute Genome Sequencing Center for Infectious Disease"/>
            <person name="Wu L."/>
            <person name="Ma J."/>
        </authorList>
    </citation>
    <scope>NUCLEOTIDE SEQUENCE [LARGE SCALE GENOMIC DNA]</scope>
    <source>
        <strain evidence="2">JCM 31486</strain>
    </source>
</reference>
<evidence type="ECO:0008006" key="3">
    <source>
        <dbReference type="Google" id="ProtNLM"/>
    </source>
</evidence>
<evidence type="ECO:0000313" key="2">
    <source>
        <dbReference type="Proteomes" id="UP001597045"/>
    </source>
</evidence>
<name>A0ABW3M4E4_9PSEU</name>
<gene>
    <name evidence="1" type="ORF">ACFQ1S_03570</name>
</gene>
<proteinExistence type="predicted"/>
<comment type="caution">
    <text evidence="1">The sequence shown here is derived from an EMBL/GenBank/DDBJ whole genome shotgun (WGS) entry which is preliminary data.</text>
</comment>
<protein>
    <recommendedName>
        <fullName evidence="3">Excreted virulence factor EspC, type VII ESX diderm</fullName>
    </recommendedName>
</protein>
<sequence length="114" mass="11885">MNNFADLAASGGFEVSAEGGQALIDAITDFQDWAQGQTAKVDHLAQNRKLGGSNGAQVMSKFMPGVATDSEGFGTQLNALIQSLEKAKEGITKAMANYQATEAGNKATLDTKMA</sequence>
<dbReference type="EMBL" id="JBHTIS010000113">
    <property type="protein sequence ID" value="MFD1044735.1"/>
    <property type="molecule type" value="Genomic_DNA"/>
</dbReference>
<dbReference type="Proteomes" id="UP001597045">
    <property type="component" value="Unassembled WGS sequence"/>
</dbReference>